<dbReference type="CDD" id="cd12087">
    <property type="entry name" value="TM_EGFR-like"/>
    <property type="match status" value="1"/>
</dbReference>
<comment type="caution">
    <text evidence="3">The sequence shown here is derived from an EMBL/GenBank/DDBJ whole genome shotgun (WGS) entry which is preliminary data.</text>
</comment>
<feature type="region of interest" description="Disordered" evidence="1">
    <location>
        <begin position="299"/>
        <end position="350"/>
    </location>
</feature>
<organism evidence="3 4">
    <name type="scientific">Colletotrichum sojae</name>
    <dbReference type="NCBI Taxonomy" id="2175907"/>
    <lineage>
        <taxon>Eukaryota</taxon>
        <taxon>Fungi</taxon>
        <taxon>Dikarya</taxon>
        <taxon>Ascomycota</taxon>
        <taxon>Pezizomycotina</taxon>
        <taxon>Sordariomycetes</taxon>
        <taxon>Hypocreomycetidae</taxon>
        <taxon>Glomerellales</taxon>
        <taxon>Glomerellaceae</taxon>
        <taxon>Colletotrichum</taxon>
        <taxon>Colletotrichum orchidearum species complex</taxon>
    </lineage>
</organism>
<protein>
    <submittedName>
        <fullName evidence="3">Uncharacterized protein</fullName>
    </submittedName>
</protein>
<reference evidence="3 4" key="1">
    <citation type="journal article" date="2020" name="Phytopathology">
        <title>Genome Sequence Resources of Colletotrichum truncatum, C. plurivorum, C. musicola, and C. sojae: Four Species Pathogenic to Soybean (Glycine max).</title>
        <authorList>
            <person name="Rogerio F."/>
            <person name="Boufleur T.R."/>
            <person name="Ciampi-Guillardi M."/>
            <person name="Sukno S.A."/>
            <person name="Thon M.R."/>
            <person name="Massola Junior N.S."/>
            <person name="Baroncelli R."/>
        </authorList>
    </citation>
    <scope>NUCLEOTIDE SEQUENCE [LARGE SCALE GENOMIC DNA]</scope>
    <source>
        <strain evidence="3 4">LFN0009</strain>
    </source>
</reference>
<accession>A0A8H6JFD5</accession>
<evidence type="ECO:0000256" key="1">
    <source>
        <dbReference type="SAM" id="MobiDB-lite"/>
    </source>
</evidence>
<proteinExistence type="predicted"/>
<evidence type="ECO:0000313" key="4">
    <source>
        <dbReference type="Proteomes" id="UP000652219"/>
    </source>
</evidence>
<keyword evidence="2" id="KW-0472">Membrane</keyword>
<feature type="compositionally biased region" description="Polar residues" evidence="1">
    <location>
        <begin position="341"/>
        <end position="350"/>
    </location>
</feature>
<feature type="compositionally biased region" description="Polar residues" evidence="1">
    <location>
        <begin position="34"/>
        <end position="49"/>
    </location>
</feature>
<feature type="region of interest" description="Disordered" evidence="1">
    <location>
        <begin position="179"/>
        <end position="212"/>
    </location>
</feature>
<dbReference type="Proteomes" id="UP000652219">
    <property type="component" value="Unassembled WGS sequence"/>
</dbReference>
<keyword evidence="2" id="KW-1133">Transmembrane helix</keyword>
<dbReference type="EMBL" id="WIGN01000066">
    <property type="protein sequence ID" value="KAF6812154.1"/>
    <property type="molecule type" value="Genomic_DNA"/>
</dbReference>
<dbReference type="AlphaFoldDB" id="A0A8H6JFD5"/>
<evidence type="ECO:0000313" key="3">
    <source>
        <dbReference type="EMBL" id="KAF6812154.1"/>
    </source>
</evidence>
<feature type="transmembrane region" description="Helical" evidence="2">
    <location>
        <begin position="217"/>
        <end position="243"/>
    </location>
</feature>
<sequence>MRPGHPSFALSRDGQPGIHGSGAEVEMSLEGHNQLPQHASVSGSSNRLVASQPPATTPAPNIRVRDDDVTTKRKATIQSKLCGYFYLSSDLGRLAVSLEVVTRLTSSALFYSQDSEPCASGKSTGSQTLCCKTRTGWTGECQTFLRVEEDTATKTLLGCREEGTNWDATIFLHTTTPSSMSATPTSAPAVYPGNSLASSTNTASPTASSNSDPGAPVGAIVGGVIGSCVVLALGGCIVAWIILRRRRRAASTRHFWSYKTPKLQVSRSNFHHHHHQPQPQQQHFEAYEEEFNSRIISPVSPAGPQIVIDSPTSPVRRASEPADSPVARDSMNKERHRGYVGTSTKPAELD</sequence>
<evidence type="ECO:0000256" key="2">
    <source>
        <dbReference type="SAM" id="Phobius"/>
    </source>
</evidence>
<feature type="region of interest" description="Disordered" evidence="1">
    <location>
        <begin position="1"/>
        <end position="70"/>
    </location>
</feature>
<name>A0A8H6JFD5_9PEZI</name>
<gene>
    <name evidence="3" type="ORF">CSOJ01_05278</name>
</gene>
<keyword evidence="2" id="KW-0812">Transmembrane</keyword>
<keyword evidence="4" id="KW-1185">Reference proteome</keyword>